<dbReference type="InterPro" id="IPR054484">
    <property type="entry name" value="ComC_SSD"/>
</dbReference>
<organism evidence="5 6">
    <name type="scientific">Heterostelium pallidum (strain ATCC 26659 / Pp 5 / PN500)</name>
    <name type="common">Cellular slime mold</name>
    <name type="synonym">Polysphondylium pallidum</name>
    <dbReference type="NCBI Taxonomy" id="670386"/>
    <lineage>
        <taxon>Eukaryota</taxon>
        <taxon>Amoebozoa</taxon>
        <taxon>Evosea</taxon>
        <taxon>Eumycetozoa</taxon>
        <taxon>Dictyostelia</taxon>
        <taxon>Acytosteliales</taxon>
        <taxon>Acytosteliaceae</taxon>
        <taxon>Heterostelium</taxon>
    </lineage>
</organism>
<reference evidence="5 6" key="1">
    <citation type="journal article" date="2011" name="Genome Res.">
        <title>Phylogeny-wide analysis of social amoeba genomes highlights ancient origins for complex intercellular communication.</title>
        <authorList>
            <person name="Heidel A.J."/>
            <person name="Lawal H.M."/>
            <person name="Felder M."/>
            <person name="Schilde C."/>
            <person name="Helps N.R."/>
            <person name="Tunggal B."/>
            <person name="Rivero F."/>
            <person name="John U."/>
            <person name="Schleicher M."/>
            <person name="Eichinger L."/>
            <person name="Platzer M."/>
            <person name="Noegel A.A."/>
            <person name="Schaap P."/>
            <person name="Gloeckner G."/>
        </authorList>
    </citation>
    <scope>NUCLEOTIDE SEQUENCE [LARGE SCALE GENOMIC DNA]</scope>
    <source>
        <strain evidence="6">ATCC 26659 / Pp 5 / PN500</strain>
    </source>
</reference>
<dbReference type="InterPro" id="IPR055462">
    <property type="entry name" value="DUF7034"/>
</dbReference>
<dbReference type="Pfam" id="PF23034">
    <property type="entry name" value="DUF7035"/>
    <property type="match status" value="1"/>
</dbReference>
<dbReference type="FunCoup" id="D3BG00">
    <property type="interactions" value="923"/>
</dbReference>
<keyword evidence="3" id="KW-1133">Transmembrane helix</keyword>
<dbReference type="PROSITE" id="PS50026">
    <property type="entry name" value="EGF_3"/>
    <property type="match status" value="1"/>
</dbReference>
<protein>
    <recommendedName>
        <fullName evidence="4">EGF-like domain-containing protein</fullName>
    </recommendedName>
</protein>
<evidence type="ECO:0000256" key="3">
    <source>
        <dbReference type="SAM" id="Phobius"/>
    </source>
</evidence>
<evidence type="ECO:0000256" key="1">
    <source>
        <dbReference type="ARBA" id="ARBA00023157"/>
    </source>
</evidence>
<dbReference type="InParanoid" id="D3BG00"/>
<dbReference type="EMBL" id="ADBJ01000033">
    <property type="protein sequence ID" value="EFA79592.1"/>
    <property type="molecule type" value="Genomic_DNA"/>
</dbReference>
<accession>D3BG00</accession>
<feature type="domain" description="EGF-like" evidence="4">
    <location>
        <begin position="972"/>
        <end position="1007"/>
    </location>
</feature>
<dbReference type="InterPro" id="IPR055463">
    <property type="entry name" value="DUF7035"/>
</dbReference>
<dbReference type="GeneID" id="31362932"/>
<dbReference type="RefSeq" id="XP_020431713.1">
    <property type="nucleotide sequence ID" value="XM_020578286.1"/>
</dbReference>
<feature type="transmembrane region" description="Helical" evidence="3">
    <location>
        <begin position="1256"/>
        <end position="1278"/>
    </location>
</feature>
<dbReference type="InterPro" id="IPR000742">
    <property type="entry name" value="EGF"/>
</dbReference>
<dbReference type="Proteomes" id="UP000001396">
    <property type="component" value="Unassembled WGS sequence"/>
</dbReference>
<keyword evidence="3" id="KW-0472">Membrane</keyword>
<comment type="caution">
    <text evidence="5">The sequence shown here is derived from an EMBL/GenBank/DDBJ whole genome shotgun (WGS) entry which is preliminary data.</text>
</comment>
<dbReference type="InterPro" id="IPR013111">
    <property type="entry name" value="EGF_extracell"/>
</dbReference>
<keyword evidence="6" id="KW-1185">Reference proteome</keyword>
<comment type="caution">
    <text evidence="2">Lacks conserved residue(s) required for the propagation of feature annotation.</text>
</comment>
<dbReference type="OMA" id="YNAMTIN"/>
<keyword evidence="2" id="KW-0245">EGF-like domain</keyword>
<feature type="disulfide bond" evidence="2">
    <location>
        <begin position="997"/>
        <end position="1006"/>
    </location>
</feature>
<name>D3BG00_HETP5</name>
<dbReference type="Pfam" id="PF22933">
    <property type="entry name" value="ComC_SSD"/>
    <property type="match status" value="1"/>
</dbReference>
<proteinExistence type="predicted"/>
<gene>
    <name evidence="5" type="ORF">PPL_07451</name>
</gene>
<keyword evidence="1 2" id="KW-1015">Disulfide bond</keyword>
<dbReference type="Pfam" id="PF23033">
    <property type="entry name" value="DUF7034"/>
    <property type="match status" value="1"/>
</dbReference>
<evidence type="ECO:0000313" key="5">
    <source>
        <dbReference type="EMBL" id="EFA79592.1"/>
    </source>
</evidence>
<dbReference type="PANTHER" id="PTHR31378:SF17">
    <property type="match status" value="1"/>
</dbReference>
<dbReference type="CDD" id="cd12087">
    <property type="entry name" value="TM_EGFR-like"/>
    <property type="match status" value="1"/>
</dbReference>
<evidence type="ECO:0000313" key="6">
    <source>
        <dbReference type="Proteomes" id="UP000001396"/>
    </source>
</evidence>
<dbReference type="PANTHER" id="PTHR31378">
    <property type="entry name" value="EGF-LIKE DOMAIN-CONTAINING PROTEIN-RELATED-RELATED"/>
    <property type="match status" value="1"/>
</dbReference>
<dbReference type="Pfam" id="PF07974">
    <property type="entry name" value="EGF_2"/>
    <property type="match status" value="1"/>
</dbReference>
<evidence type="ECO:0000259" key="4">
    <source>
        <dbReference type="PROSITE" id="PS50026"/>
    </source>
</evidence>
<evidence type="ECO:0000256" key="2">
    <source>
        <dbReference type="PROSITE-ProRule" id="PRU00076"/>
    </source>
</evidence>
<sequence>MEDATHTCYSTISIVVDSDVKLSFSKFSIPITSTDSKTLSPISSIQTVLSTQSFYFSIQTISNTQNLPINISLQYQDTQTFDFTNITTLVCNRVKAEDFKIVKVSNLSLYNAMTINLYCTTPVFLCSAVPTTSKANHYAVSLSIPLGYQSIPSTTGSIEFSYIGLSLTIPAMDTIFPWNVSSEVNLIRNIRYFPPNNTNYIETFSFQAKKIEQILMFDSPLLRSSIIFSYNYMSKLGSNFAFLYQNNQNGASYLSGLGSPATETRYFMCGGKTEQFFQLRMNFTTLDMNTLMLGIFNETNPSDISVVRTELLVDYIRDYQISTVSVPTTSVTPKYPSVYANSQFTYSTEVPYPNQYNAYIIAQLPDFQISASIKAQSLFSDAWVFEILDIQMTRVSSFTFITRISILTNYEILQLTINSNPQKLQLLEGTPFKGTYELSIYNNNIGTYVFSFVNTRGETYYLYSSQFYNNNLKSTDPYLSINTTDILRVEDFSYIGFRRTTMDLSKNEFSNTLFFNLTRPLSGILDYVFIFNDPINQSPRFKTKFDINKNLYCIDFNISSNIVNGPVQFILSNYQNMIYSFDLSNFTVNIINSNLFSILINFLYNIKGSHSYQPEITSIKAFPSTSINTDGQNQFQLGWNVTILNEPLGFTFGTFEIISNLDSLPRIIKINEFNRINGNAQNGTYTVYTTIATKCTSQNFTIRSISLTDGVLQYNPLSTIIGTPDESELIISLICPNVLDTTPPVITDFSVTPSVKVYSMERRVEFNLSISDGTGSGISFRHLPYLLLASENGDTMELPSLGFSYVNESFATLNGYSDLPYGFGFNNITISIYGIVDNRLNYASYLTSHLKSIGKTYRIFRDSSVVYPYLVSSTPILSLGGPIGLFGAGFGSNRSEIIIWIDFKDGKNFQPINIDFLSNVYLNVTLPRFFQSSIDFQIIRNGLSSNILTVNVSDYSTPQQPTPTPNTTTTPNTKTCPGNPICNNKGKCNLQTLVCECIPMWYGPSCASEIIIIPTPTPQPQPTSETTYVYDSNNITSVVQVIAVRELDDIYNVVNEYQISNWTLTIANPKLITIPTYYYQTQLGNTSTTLNVTIEFFSNQTERQFGGQNITLSPSSIKFSMSIGRYQFQSKTNYLQVVMAATIQGSDGSCSSKSIGSGNDNNVRWIKMNIDKTSLYGRFITYGIIDGNVELIQNMLIEDNNETETSQTRTTKVGITIPNFDDSVLLDPDFSNLIDVNNDSNENEICQSKKKLSNGAIAGIVVGCVVAVAILVGVILYLRKRAKYNREKLKMSEKLKKINKNKEN</sequence>
<keyword evidence="3" id="KW-0812">Transmembrane</keyword>
<dbReference type="PROSITE" id="PS00022">
    <property type="entry name" value="EGF_1"/>
    <property type="match status" value="1"/>
</dbReference>